<keyword evidence="7" id="KW-1185">Reference proteome</keyword>
<dbReference type="Gene3D" id="3.30.60.30">
    <property type="match status" value="1"/>
</dbReference>
<proteinExistence type="inferred from homology"/>
<sequence length="79" mass="8531">MAGAKVGIITLLFCATILLGWKPEHASAKVCPLVCFKAAYMICPHPPHKKLRPVCNCCLAKPHCKLYRHDGTVICTAAG</sequence>
<organism evidence="6 7">
    <name type="scientific">Coffea canephora</name>
    <name type="common">Robusta coffee</name>
    <dbReference type="NCBI Taxonomy" id="49390"/>
    <lineage>
        <taxon>Eukaryota</taxon>
        <taxon>Viridiplantae</taxon>
        <taxon>Streptophyta</taxon>
        <taxon>Embryophyta</taxon>
        <taxon>Tracheophyta</taxon>
        <taxon>Spermatophyta</taxon>
        <taxon>Magnoliopsida</taxon>
        <taxon>eudicotyledons</taxon>
        <taxon>Gunneridae</taxon>
        <taxon>Pentapetalae</taxon>
        <taxon>asterids</taxon>
        <taxon>lamiids</taxon>
        <taxon>Gentianales</taxon>
        <taxon>Rubiaceae</taxon>
        <taxon>Ixoroideae</taxon>
        <taxon>Gardenieae complex</taxon>
        <taxon>Bertiereae - Coffeeae clade</taxon>
        <taxon>Coffeeae</taxon>
        <taxon>Coffea</taxon>
    </lineage>
</organism>
<dbReference type="InterPro" id="IPR003465">
    <property type="entry name" value="Prot_inh_I20"/>
</dbReference>
<keyword evidence="3" id="KW-0722">Serine protease inhibitor</keyword>
<dbReference type="InParanoid" id="A0A068UQG0"/>
<evidence type="ECO:0000256" key="1">
    <source>
        <dbReference type="ARBA" id="ARBA00007766"/>
    </source>
</evidence>
<keyword evidence="5" id="KW-0732">Signal</keyword>
<evidence type="ECO:0000313" key="6">
    <source>
        <dbReference type="EMBL" id="CDP10656.1"/>
    </source>
</evidence>
<reference evidence="7" key="1">
    <citation type="journal article" date="2014" name="Science">
        <title>The coffee genome provides insight into the convergent evolution of caffeine biosynthesis.</title>
        <authorList>
            <person name="Denoeud F."/>
            <person name="Carretero-Paulet L."/>
            <person name="Dereeper A."/>
            <person name="Droc G."/>
            <person name="Guyot R."/>
            <person name="Pietrella M."/>
            <person name="Zheng C."/>
            <person name="Alberti A."/>
            <person name="Anthony F."/>
            <person name="Aprea G."/>
            <person name="Aury J.M."/>
            <person name="Bento P."/>
            <person name="Bernard M."/>
            <person name="Bocs S."/>
            <person name="Campa C."/>
            <person name="Cenci A."/>
            <person name="Combes M.C."/>
            <person name="Crouzillat D."/>
            <person name="Da Silva C."/>
            <person name="Daddiego L."/>
            <person name="De Bellis F."/>
            <person name="Dussert S."/>
            <person name="Garsmeur O."/>
            <person name="Gayraud T."/>
            <person name="Guignon V."/>
            <person name="Jahn K."/>
            <person name="Jamilloux V."/>
            <person name="Joet T."/>
            <person name="Labadie K."/>
            <person name="Lan T."/>
            <person name="Leclercq J."/>
            <person name="Lepelley M."/>
            <person name="Leroy T."/>
            <person name="Li L.T."/>
            <person name="Librado P."/>
            <person name="Lopez L."/>
            <person name="Munoz A."/>
            <person name="Noel B."/>
            <person name="Pallavicini A."/>
            <person name="Perrotta G."/>
            <person name="Poncet V."/>
            <person name="Pot D."/>
            <person name="Priyono X."/>
            <person name="Rigoreau M."/>
            <person name="Rouard M."/>
            <person name="Rozas J."/>
            <person name="Tranchant-Dubreuil C."/>
            <person name="VanBuren R."/>
            <person name="Zhang Q."/>
            <person name="Andrade A.C."/>
            <person name="Argout X."/>
            <person name="Bertrand B."/>
            <person name="de Kochko A."/>
            <person name="Graziosi G."/>
            <person name="Henry R.J."/>
            <person name="Jayarama X."/>
            <person name="Ming R."/>
            <person name="Nagai C."/>
            <person name="Rounsley S."/>
            <person name="Sankoff D."/>
            <person name="Giuliano G."/>
            <person name="Albert V.A."/>
            <person name="Wincker P."/>
            <person name="Lashermes P."/>
        </authorList>
    </citation>
    <scope>NUCLEOTIDE SEQUENCE [LARGE SCALE GENOMIC DNA]</scope>
    <source>
        <strain evidence="7">cv. DH200-94</strain>
    </source>
</reference>
<feature type="chain" id="PRO_5001657889" evidence="5">
    <location>
        <begin position="29"/>
        <end position="79"/>
    </location>
</feature>
<dbReference type="Proteomes" id="UP000295252">
    <property type="component" value="Chromosome II"/>
</dbReference>
<keyword evidence="4" id="KW-1015">Disulfide bond</keyword>
<dbReference type="PANTHER" id="PTHR33832">
    <property type="entry name" value="SERINE-TYPE ENDOPEPTIDASE INHIBITOR"/>
    <property type="match status" value="1"/>
</dbReference>
<evidence type="ECO:0000256" key="5">
    <source>
        <dbReference type="SAM" id="SignalP"/>
    </source>
</evidence>
<feature type="signal peptide" evidence="5">
    <location>
        <begin position="1"/>
        <end position="28"/>
    </location>
</feature>
<comment type="similarity">
    <text evidence="1">Belongs to the protease inhibitor I20 (potato type II proteinase inhibitor) family.</text>
</comment>
<dbReference type="SUPFAM" id="SSF100897">
    <property type="entry name" value="Plant proteinase inhibitors"/>
    <property type="match status" value="1"/>
</dbReference>
<dbReference type="OMA" id="YMVCPSS"/>
<accession>A0A068UQG0</accession>
<keyword evidence="2" id="KW-0646">Protease inhibitor</keyword>
<dbReference type="AlphaFoldDB" id="A0A068UQG0"/>
<dbReference type="GO" id="GO:0004867">
    <property type="term" value="F:serine-type endopeptidase inhibitor activity"/>
    <property type="evidence" value="ECO:0007669"/>
    <property type="project" value="UniProtKB-KW"/>
</dbReference>
<evidence type="ECO:0000256" key="4">
    <source>
        <dbReference type="ARBA" id="ARBA00023157"/>
    </source>
</evidence>
<protein>
    <submittedName>
        <fullName evidence="6">Uncharacterized protein</fullName>
    </submittedName>
</protein>
<evidence type="ECO:0000256" key="3">
    <source>
        <dbReference type="ARBA" id="ARBA00022900"/>
    </source>
</evidence>
<name>A0A068UQG0_COFCA</name>
<dbReference type="OrthoDB" id="1539471at2759"/>
<evidence type="ECO:0000313" key="7">
    <source>
        <dbReference type="Proteomes" id="UP000295252"/>
    </source>
</evidence>
<evidence type="ECO:0000256" key="2">
    <source>
        <dbReference type="ARBA" id="ARBA00022690"/>
    </source>
</evidence>
<dbReference type="InterPro" id="IPR051391">
    <property type="entry name" value="Protease_inhibitor_I20"/>
</dbReference>
<dbReference type="PANTHER" id="PTHR33832:SF15">
    <property type="entry name" value="SERINE-TYPE ENDOPEPTIDASE INHIBITOR"/>
    <property type="match status" value="1"/>
</dbReference>
<dbReference type="PhylomeDB" id="A0A068UQG0"/>
<dbReference type="Pfam" id="PF02428">
    <property type="entry name" value="Prot_inhib_II"/>
    <property type="match status" value="1"/>
</dbReference>
<gene>
    <name evidence="6" type="ORF">GSCOC_T00031437001</name>
</gene>
<dbReference type="Gramene" id="CDP10656">
    <property type="protein sequence ID" value="CDP10656"/>
    <property type="gene ID" value="GSCOC_T00031437001"/>
</dbReference>
<dbReference type="EMBL" id="HG739130">
    <property type="protein sequence ID" value="CDP10656.1"/>
    <property type="molecule type" value="Genomic_DNA"/>
</dbReference>